<dbReference type="HAMAP" id="MF_00040">
    <property type="entry name" value="RRF"/>
    <property type="match status" value="1"/>
</dbReference>
<gene>
    <name evidence="5 7" type="primary">frr</name>
    <name evidence="7" type="ORF">H9729_04830</name>
</gene>
<dbReference type="EMBL" id="DXCQ01000039">
    <property type="protein sequence ID" value="HIY96993.1"/>
    <property type="molecule type" value="Genomic_DNA"/>
</dbReference>
<dbReference type="FunFam" id="1.10.132.20:FF:000001">
    <property type="entry name" value="Ribosome-recycling factor"/>
    <property type="match status" value="1"/>
</dbReference>
<dbReference type="Gene3D" id="1.10.132.20">
    <property type="entry name" value="Ribosome-recycling factor"/>
    <property type="match status" value="1"/>
</dbReference>
<evidence type="ECO:0000256" key="4">
    <source>
        <dbReference type="ARBA" id="ARBA00022917"/>
    </source>
</evidence>
<dbReference type="InterPro" id="IPR023584">
    <property type="entry name" value="Ribosome_recyc_fac_dom"/>
</dbReference>
<sequence>MIDNEKVEELMLVLEEKLEKTTSVLREEYANIRAGRANPHVLDKILVDYYGTMSPINQVGNIAVADAKRLVISPWDTSLLKGIEKAILQSNIGLTPTNDGKVIRLIFPDLTEERRKEIAKQIKALSEGAKVAARNIRRDAMDQVKKMKTGKEISEDECASIEKDIDKTLSKQVELIDKYTAEKEKEIMSV</sequence>
<evidence type="ECO:0000313" key="7">
    <source>
        <dbReference type="EMBL" id="HIY96993.1"/>
    </source>
</evidence>
<evidence type="ECO:0000256" key="5">
    <source>
        <dbReference type="HAMAP-Rule" id="MF_00040"/>
    </source>
</evidence>
<dbReference type="GO" id="GO:0043023">
    <property type="term" value="F:ribosomal large subunit binding"/>
    <property type="evidence" value="ECO:0007669"/>
    <property type="project" value="TreeGrafter"/>
</dbReference>
<dbReference type="PANTHER" id="PTHR20982">
    <property type="entry name" value="RIBOSOME RECYCLING FACTOR"/>
    <property type="match status" value="1"/>
</dbReference>
<dbReference type="Gene3D" id="3.30.1360.40">
    <property type="match status" value="1"/>
</dbReference>
<evidence type="ECO:0000256" key="3">
    <source>
        <dbReference type="ARBA" id="ARBA00022490"/>
    </source>
</evidence>
<evidence type="ECO:0000256" key="1">
    <source>
        <dbReference type="ARBA" id="ARBA00004496"/>
    </source>
</evidence>
<dbReference type="NCBIfam" id="TIGR00496">
    <property type="entry name" value="frr"/>
    <property type="match status" value="1"/>
</dbReference>
<dbReference type="GO" id="GO:0006415">
    <property type="term" value="P:translational termination"/>
    <property type="evidence" value="ECO:0007669"/>
    <property type="project" value="UniProtKB-UniRule"/>
</dbReference>
<dbReference type="SUPFAM" id="SSF55194">
    <property type="entry name" value="Ribosome recycling factor, RRF"/>
    <property type="match status" value="1"/>
</dbReference>
<evidence type="ECO:0000256" key="2">
    <source>
        <dbReference type="ARBA" id="ARBA00005912"/>
    </source>
</evidence>
<dbReference type="Proteomes" id="UP000886750">
    <property type="component" value="Unassembled WGS sequence"/>
</dbReference>
<dbReference type="InterPro" id="IPR036191">
    <property type="entry name" value="RRF_sf"/>
</dbReference>
<accession>A0A9D2CT62</accession>
<reference evidence="7" key="1">
    <citation type="journal article" date="2021" name="PeerJ">
        <title>Extensive microbial diversity within the chicken gut microbiome revealed by metagenomics and culture.</title>
        <authorList>
            <person name="Gilroy R."/>
            <person name="Ravi A."/>
            <person name="Getino M."/>
            <person name="Pursley I."/>
            <person name="Horton D.L."/>
            <person name="Alikhan N.F."/>
            <person name="Baker D."/>
            <person name="Gharbi K."/>
            <person name="Hall N."/>
            <person name="Watson M."/>
            <person name="Adriaenssens E.M."/>
            <person name="Foster-Nyarko E."/>
            <person name="Jarju S."/>
            <person name="Secka A."/>
            <person name="Antonio M."/>
            <person name="Oren A."/>
            <person name="Chaudhuri R.R."/>
            <person name="La Ragione R."/>
            <person name="Hildebrand F."/>
            <person name="Pallen M.J."/>
        </authorList>
    </citation>
    <scope>NUCLEOTIDE SEQUENCE</scope>
    <source>
        <strain evidence="7">1345</strain>
    </source>
</reference>
<comment type="caution">
    <text evidence="7">The sequence shown here is derived from an EMBL/GenBank/DDBJ whole genome shotgun (WGS) entry which is preliminary data.</text>
</comment>
<name>A0A9D2CT62_9FIRM</name>
<dbReference type="InterPro" id="IPR002661">
    <property type="entry name" value="Ribosome_recyc_fac"/>
</dbReference>
<dbReference type="Pfam" id="PF01765">
    <property type="entry name" value="RRF"/>
    <property type="match status" value="1"/>
</dbReference>
<protein>
    <recommendedName>
        <fullName evidence="5">Ribosome-recycling factor</fullName>
        <shortName evidence="5">RRF</shortName>
    </recommendedName>
    <alternativeName>
        <fullName evidence="5">Ribosome-releasing factor</fullName>
    </alternativeName>
</protein>
<dbReference type="GO" id="GO:0005737">
    <property type="term" value="C:cytoplasm"/>
    <property type="evidence" value="ECO:0007669"/>
    <property type="project" value="UniProtKB-SubCell"/>
</dbReference>
<dbReference type="CDD" id="cd00520">
    <property type="entry name" value="RRF"/>
    <property type="match status" value="1"/>
</dbReference>
<keyword evidence="4 5" id="KW-0648">Protein biosynthesis</keyword>
<comment type="function">
    <text evidence="5">Responsible for the release of ribosomes from messenger RNA at the termination of protein biosynthesis. May increase the efficiency of translation by recycling ribosomes from one round of translation to another.</text>
</comment>
<feature type="domain" description="Ribosome recycling factor" evidence="6">
    <location>
        <begin position="25"/>
        <end position="188"/>
    </location>
</feature>
<dbReference type="AlphaFoldDB" id="A0A9D2CT62"/>
<dbReference type="PANTHER" id="PTHR20982:SF3">
    <property type="entry name" value="MITOCHONDRIAL RIBOSOME RECYCLING FACTOR PSEUDO 1"/>
    <property type="match status" value="1"/>
</dbReference>
<reference evidence="7" key="2">
    <citation type="submission" date="2021-04" db="EMBL/GenBank/DDBJ databases">
        <authorList>
            <person name="Gilroy R."/>
        </authorList>
    </citation>
    <scope>NUCLEOTIDE SEQUENCE</scope>
    <source>
        <strain evidence="7">1345</strain>
    </source>
</reference>
<comment type="subcellular location">
    <subcellularLocation>
        <location evidence="1 5">Cytoplasm</location>
    </subcellularLocation>
</comment>
<keyword evidence="3 5" id="KW-0963">Cytoplasm</keyword>
<evidence type="ECO:0000259" key="6">
    <source>
        <dbReference type="Pfam" id="PF01765"/>
    </source>
</evidence>
<evidence type="ECO:0000313" key="8">
    <source>
        <dbReference type="Proteomes" id="UP000886750"/>
    </source>
</evidence>
<dbReference type="FunFam" id="3.30.1360.40:FF:000001">
    <property type="entry name" value="Ribosome-recycling factor"/>
    <property type="match status" value="1"/>
</dbReference>
<proteinExistence type="inferred from homology"/>
<organism evidence="7 8">
    <name type="scientific">Candidatus Borkfalkia excrementigallinarum</name>
    <dbReference type="NCBI Taxonomy" id="2838506"/>
    <lineage>
        <taxon>Bacteria</taxon>
        <taxon>Bacillati</taxon>
        <taxon>Bacillota</taxon>
        <taxon>Clostridia</taxon>
        <taxon>Christensenellales</taxon>
        <taxon>Christensenellaceae</taxon>
        <taxon>Candidatus Borkfalkia</taxon>
    </lineage>
</organism>
<comment type="similarity">
    <text evidence="2 5">Belongs to the RRF family.</text>
</comment>